<keyword evidence="6" id="KW-0966">Cell projection</keyword>
<comment type="caution">
    <text evidence="6">The sequence shown here is derived from an EMBL/GenBank/DDBJ whole genome shotgun (WGS) entry which is preliminary data.</text>
</comment>
<dbReference type="Pfam" id="PF00669">
    <property type="entry name" value="Flagellin_N"/>
    <property type="match status" value="1"/>
</dbReference>
<evidence type="ECO:0000256" key="1">
    <source>
        <dbReference type="ARBA" id="ARBA00005709"/>
    </source>
</evidence>
<dbReference type="GO" id="GO:0005198">
    <property type="term" value="F:structural molecule activity"/>
    <property type="evidence" value="ECO:0007669"/>
    <property type="project" value="UniProtKB-UniRule"/>
</dbReference>
<dbReference type="EMBL" id="JACPSX010000076">
    <property type="protein sequence ID" value="MBI3014276.1"/>
    <property type="molecule type" value="Genomic_DNA"/>
</dbReference>
<dbReference type="Gene3D" id="1.20.1330.10">
    <property type="entry name" value="f41 fragment of flagellin, N-terminal domain"/>
    <property type="match status" value="1"/>
</dbReference>
<dbReference type="Proteomes" id="UP000741360">
    <property type="component" value="Unassembled WGS sequence"/>
</dbReference>
<dbReference type="Gene3D" id="6.10.10.10">
    <property type="entry name" value="Flagellar export chaperone, C-terminal domain"/>
    <property type="match status" value="1"/>
</dbReference>
<evidence type="ECO:0000313" key="7">
    <source>
        <dbReference type="Proteomes" id="UP000741360"/>
    </source>
</evidence>
<feature type="domain" description="Flagellin N-terminal" evidence="4">
    <location>
        <begin position="1"/>
        <end position="45"/>
    </location>
</feature>
<keyword evidence="6" id="KW-0282">Flagellum</keyword>
<dbReference type="GO" id="GO:0005576">
    <property type="term" value="C:extracellular region"/>
    <property type="evidence" value="ECO:0007669"/>
    <property type="project" value="UniProtKB-SubCell"/>
</dbReference>
<comment type="subcellular location">
    <subcellularLocation>
        <location evidence="3">Secreted</location>
    </subcellularLocation>
    <subcellularLocation>
        <location evidence="3">Bacterial flagellum</location>
    </subcellularLocation>
</comment>
<feature type="non-terminal residue" evidence="6">
    <location>
        <position position="1"/>
    </location>
</feature>
<dbReference type="Pfam" id="PF00700">
    <property type="entry name" value="Flagellin_C"/>
    <property type="match status" value="1"/>
</dbReference>
<dbReference type="AlphaFoldDB" id="A0A932M0V6"/>
<organism evidence="6 7">
    <name type="scientific">Tectimicrobiota bacterium</name>
    <dbReference type="NCBI Taxonomy" id="2528274"/>
    <lineage>
        <taxon>Bacteria</taxon>
        <taxon>Pseudomonadati</taxon>
        <taxon>Nitrospinota/Tectimicrobiota group</taxon>
        <taxon>Candidatus Tectimicrobiota</taxon>
    </lineage>
</organism>
<comment type="function">
    <text evidence="3">Flagellin is the subunit protein which polymerizes to form the filaments of bacterial flagella.</text>
</comment>
<keyword evidence="2 3" id="KW-0975">Bacterial flagellum</keyword>
<feature type="domain" description="Flagellin C-terminal" evidence="5">
    <location>
        <begin position="195"/>
        <end position="280"/>
    </location>
</feature>
<gene>
    <name evidence="6" type="ORF">HYY65_04230</name>
</gene>
<dbReference type="Gene3D" id="2.60.40.4390">
    <property type="match status" value="1"/>
</dbReference>
<dbReference type="SUPFAM" id="SSF64518">
    <property type="entry name" value="Phase 1 flagellin"/>
    <property type="match status" value="1"/>
</dbReference>
<dbReference type="InterPro" id="IPR046358">
    <property type="entry name" value="Flagellin_C"/>
</dbReference>
<evidence type="ECO:0000259" key="5">
    <source>
        <dbReference type="Pfam" id="PF00700"/>
    </source>
</evidence>
<dbReference type="GO" id="GO:0009288">
    <property type="term" value="C:bacterial-type flagellum"/>
    <property type="evidence" value="ECO:0007669"/>
    <property type="project" value="UniProtKB-SubCell"/>
</dbReference>
<dbReference type="InterPro" id="IPR001029">
    <property type="entry name" value="Flagellin_N"/>
</dbReference>
<dbReference type="InterPro" id="IPR001492">
    <property type="entry name" value="Flagellin"/>
</dbReference>
<sequence>TQAASANVNSTDRTKINSEANALVNEIDRIANSTKYAGTTLLDGSYGVTISGQTTITATTGGLASATGMAADTDYQLVVTDGQGSNLKVTLTLSGSTANAQTVDNVAAPTGSNTTSVKFAAFGITLVFNSNMAAGSTTWSFYATDAGNSDFQVGNDNNSNNRVTISVGNATATSTGGLGLSTDMLTSASAAQTALDTIDTAISTLSTRRGDIGAAVNRLSYANANLASNVENTQAAESVIRDADMASEMTSFTKNQILLQAGTAMLAQANLAPQQVLSLFR</sequence>
<reference evidence="6" key="1">
    <citation type="submission" date="2020-07" db="EMBL/GenBank/DDBJ databases">
        <title>Huge and variable diversity of episymbiotic CPR bacteria and DPANN archaea in groundwater ecosystems.</title>
        <authorList>
            <person name="He C.Y."/>
            <person name="Keren R."/>
            <person name="Whittaker M."/>
            <person name="Farag I.F."/>
            <person name="Doudna J."/>
            <person name="Cate J.H.D."/>
            <person name="Banfield J.F."/>
        </authorList>
    </citation>
    <scope>NUCLEOTIDE SEQUENCE</scope>
    <source>
        <strain evidence="6">NC_groundwater_717_Ag_S-0.2um_59_8</strain>
    </source>
</reference>
<protein>
    <recommendedName>
        <fullName evidence="3">Flagellin</fullName>
    </recommendedName>
</protein>
<proteinExistence type="inferred from homology"/>
<accession>A0A932M0V6</accession>
<evidence type="ECO:0000256" key="2">
    <source>
        <dbReference type="ARBA" id="ARBA00023143"/>
    </source>
</evidence>
<dbReference type="InterPro" id="IPR042187">
    <property type="entry name" value="Flagellin_C_sub2"/>
</dbReference>
<dbReference type="PANTHER" id="PTHR42792:SF2">
    <property type="entry name" value="FLAGELLIN"/>
    <property type="match status" value="1"/>
</dbReference>
<evidence type="ECO:0000256" key="3">
    <source>
        <dbReference type="RuleBase" id="RU362073"/>
    </source>
</evidence>
<comment type="similarity">
    <text evidence="1 3">Belongs to the bacterial flagellin family.</text>
</comment>
<name>A0A932M0V6_UNCTE</name>
<keyword evidence="6" id="KW-0969">Cilium</keyword>
<dbReference type="PANTHER" id="PTHR42792">
    <property type="entry name" value="FLAGELLIN"/>
    <property type="match status" value="1"/>
</dbReference>
<keyword evidence="3" id="KW-0964">Secreted</keyword>
<evidence type="ECO:0000313" key="6">
    <source>
        <dbReference type="EMBL" id="MBI3014276.1"/>
    </source>
</evidence>
<evidence type="ECO:0000259" key="4">
    <source>
        <dbReference type="Pfam" id="PF00669"/>
    </source>
</evidence>